<dbReference type="SMR" id="A0A0S1WF75"/>
<evidence type="ECO:0000256" key="1">
    <source>
        <dbReference type="SAM" id="MobiDB-lite"/>
    </source>
</evidence>
<sequence>MASTTRFLASGASPLTGTVAGISAGTIQADNQYRRYRSGLTIGVHEHGSVTQYRRSIFYEVGRRYGRLNDALGAHGDEVIPVDASVRINAAEAANFEGFARRFSNFSPQWVMMDLAGIAERLAKGVAAQSIFGGVTITNLRAHQPVRVVALGTLDSPQTASNSSVFIPRTVDTVGNDHVFAVLVAAANGEGAAVTTDVLRLDANTNEPIVPAVSGHALGTACVEALRIIGANMEASGAGHIYTYAATRGVHALVSVVGHTDEGGYMRELLRYGRFRVPYGGINQSLRDYPSLPAAGSLSASTMSAWVDAIALKTAAIVAHCDPTVTASGGVYPTVFTAAAGDVSPPGTDEGDTPTDADGRAIGRQVSGDLGRFAPLYLHGLTRIFGLNTNSQVAEAHFCTVAGAYLANNVDRHLRHKTVAPYFWIEPTSLIDVGFLGSPAEAAGFGALATPGETAHIPTFERHRELDRGRNANFSTLAFKMRTARTSGLIAAHAASPAPLAHMKLYQFDDDSVILAGDQVPTRGDVRVKHSAADPLSSYLWVRGQSAIPAPAEFINIQGSYAAKYMNVDWSDDFDGTVTDLPEAWELEHDTQWRVTVPTGLSVTGTSNYADREARRARSRAAIALAQAALRARAYGEANSPVIDVSNVPPTWDEERAPVTTWHGVNHHSDPGITAGRGEGAPPDTTNPVRGPAMVPIPHHQPLRGAPYTRGGGVVGGGGPPAPPAGGAGGPPPPHNQGPPPPPEGGMDLGDGAAAAAALAAGGEQGAAGAQPAPQV</sequence>
<accession>A0A0S1WF75</accession>
<dbReference type="GO" id="GO:0019028">
    <property type="term" value="C:viral capsid"/>
    <property type="evidence" value="ECO:0007669"/>
    <property type="project" value="UniProtKB-KW"/>
</dbReference>
<reference evidence="2" key="2">
    <citation type="journal article" date="2016" name="Virus Res.">
        <title>Novel mycoviruses discovered from metatranscriptomics survey of soybean phyllosphere phytobiomes.</title>
        <authorList>
            <person name="Marzano S.Y."/>
            <person name="Domier L.L."/>
        </authorList>
    </citation>
    <scope>NUCLEOTIDE SEQUENCE</scope>
    <source>
        <strain evidence="2">CmRV-IL</strain>
    </source>
</reference>
<reference evidence="2" key="1">
    <citation type="submission" date="2015-08" db="EMBL/GenBank/DDBJ databases">
        <authorList>
            <person name="Babu N.S."/>
            <person name="Beckwith C.J."/>
            <person name="Beseler K.G."/>
            <person name="Brison A."/>
            <person name="Carone J.V."/>
            <person name="Caskin T.P."/>
            <person name="Diamond M."/>
            <person name="Durham M.E."/>
            <person name="Foxe J.M."/>
            <person name="Go M."/>
            <person name="Henderson B.A."/>
            <person name="Jones I.B."/>
            <person name="McGettigan J.A."/>
            <person name="Micheletti S.J."/>
            <person name="Nasrallah M.E."/>
            <person name="Ortiz D."/>
            <person name="Piller C.R."/>
            <person name="Privatt S.R."/>
            <person name="Schneider S.L."/>
            <person name="Sharp S."/>
            <person name="Smith T.C."/>
            <person name="Stanton J.D."/>
            <person name="Ullery H.E."/>
            <person name="Wilson R.J."/>
            <person name="Serrano M.G."/>
            <person name="Buck G."/>
            <person name="Lee V."/>
            <person name="Wang Y."/>
            <person name="Carvalho R."/>
            <person name="Voegtly L."/>
            <person name="Shi R."/>
            <person name="Duckworth R."/>
            <person name="Johnson A."/>
            <person name="Loviza R."/>
            <person name="Walstead R."/>
            <person name="Shah Z."/>
            <person name="Kiflezghi M."/>
            <person name="Wade K."/>
            <person name="Ball S.L."/>
            <person name="Bradley K.W."/>
            <person name="Asai D.J."/>
            <person name="Bowman C.A."/>
            <person name="Russell D.A."/>
            <person name="Pope W.H."/>
            <person name="Jacobs-Sera D."/>
            <person name="Hendrix R.W."/>
            <person name="Hatfull G.F."/>
        </authorList>
    </citation>
    <scope>NUCLEOTIDE SEQUENCE</scope>
    <source>
        <strain evidence="2">CmRV-IL</strain>
    </source>
</reference>
<feature type="compositionally biased region" description="Gly residues" evidence="1">
    <location>
        <begin position="710"/>
        <end position="719"/>
    </location>
</feature>
<keyword evidence="2" id="KW-0167">Capsid protein</keyword>
<evidence type="ECO:0000313" key="2">
    <source>
        <dbReference type="EMBL" id="ALM62230.1"/>
    </source>
</evidence>
<feature type="region of interest" description="Disordered" evidence="1">
    <location>
        <begin position="662"/>
        <end position="776"/>
    </location>
</feature>
<dbReference type="Pfam" id="PF05518">
    <property type="entry name" value="Totivirus_coat"/>
    <property type="match status" value="1"/>
</dbReference>
<feature type="compositionally biased region" description="Low complexity" evidence="1">
    <location>
        <begin position="750"/>
        <end position="776"/>
    </location>
</feature>
<feature type="compositionally biased region" description="Pro residues" evidence="1">
    <location>
        <begin position="720"/>
        <end position="744"/>
    </location>
</feature>
<proteinExistence type="predicted"/>
<name>A0A0S1WF75_9VIRU</name>
<organism evidence="2">
    <name type="scientific">Coniothyrium minitans RNA virus</name>
    <dbReference type="NCBI Taxonomy" id="210827"/>
    <lineage>
        <taxon>Viruses</taxon>
        <taxon>Riboviria</taxon>
        <taxon>Orthornavirae</taxon>
        <taxon>Duplornaviricota</taxon>
        <taxon>Chrymotiviricetes</taxon>
        <taxon>Ghabrivirales</taxon>
        <taxon>Alphatotivirineae</taxon>
        <taxon>Pseudototiviridae</taxon>
        <taxon>Victorivirus</taxon>
        <taxon>Victorivirus go</taxon>
    </lineage>
</organism>
<dbReference type="InterPro" id="IPR008871">
    <property type="entry name" value="Totivirus_coat"/>
</dbReference>
<protein>
    <submittedName>
        <fullName evidence="2">Putative coat protein</fullName>
    </submittedName>
</protein>
<keyword evidence="2" id="KW-0946">Virion</keyword>
<dbReference type="EMBL" id="KT598230">
    <property type="protein sequence ID" value="ALM62230.1"/>
    <property type="molecule type" value="Genomic_RNA"/>
</dbReference>